<evidence type="ECO:0000256" key="1">
    <source>
        <dbReference type="SAM" id="Phobius"/>
    </source>
</evidence>
<feature type="transmembrane region" description="Helical" evidence="1">
    <location>
        <begin position="12"/>
        <end position="34"/>
    </location>
</feature>
<comment type="caution">
    <text evidence="2">The sequence shown here is derived from an EMBL/GenBank/DDBJ whole genome shotgun (WGS) entry which is preliminary data.</text>
</comment>
<protein>
    <submittedName>
        <fullName evidence="2">Flp pilus-assembly TadE/G-like family protein</fullName>
    </submittedName>
</protein>
<gene>
    <name evidence="2" type="ORF">JVW63_01110</name>
</gene>
<keyword evidence="1" id="KW-1133">Transmembrane helix</keyword>
<reference evidence="3" key="1">
    <citation type="submission" date="2021-02" db="EMBL/GenBank/DDBJ databases">
        <title>Leucobacter sp. CX169.</title>
        <authorList>
            <person name="Cheng Y."/>
        </authorList>
    </citation>
    <scope>NUCLEOTIDE SEQUENCE [LARGE SCALE GENOMIC DNA]</scope>
    <source>
        <strain evidence="3">JY899</strain>
    </source>
</reference>
<dbReference type="RefSeq" id="WP_182172247.1">
    <property type="nucleotide sequence ID" value="NZ_CP059676.1"/>
</dbReference>
<dbReference type="InterPro" id="IPR021202">
    <property type="entry name" value="Rv3654c-like"/>
</dbReference>
<proteinExistence type="predicted"/>
<evidence type="ECO:0000313" key="3">
    <source>
        <dbReference type="Proteomes" id="UP000705983"/>
    </source>
</evidence>
<dbReference type="EMBL" id="JAFFJS010000001">
    <property type="protein sequence ID" value="MBM9432311.1"/>
    <property type="molecule type" value="Genomic_DNA"/>
</dbReference>
<organism evidence="2 3">
    <name type="scientific">Flaviflexus equikiangi</name>
    <dbReference type="NCBI Taxonomy" id="2758573"/>
    <lineage>
        <taxon>Bacteria</taxon>
        <taxon>Bacillati</taxon>
        <taxon>Actinomycetota</taxon>
        <taxon>Actinomycetes</taxon>
        <taxon>Actinomycetales</taxon>
        <taxon>Actinomycetaceae</taxon>
        <taxon>Flaviflexus</taxon>
    </lineage>
</organism>
<accession>A0ABS2TFL9</accession>
<keyword evidence="1" id="KW-0472">Membrane</keyword>
<evidence type="ECO:0000313" key="2">
    <source>
        <dbReference type="EMBL" id="MBM9432311.1"/>
    </source>
</evidence>
<name>A0ABS2TFL9_9ACTO</name>
<dbReference type="Proteomes" id="UP000705983">
    <property type="component" value="Unassembled WGS sequence"/>
</dbReference>
<keyword evidence="1" id="KW-0812">Transmembrane</keyword>
<sequence>MSDRERGSGTVLSVAIIGVISALALILATLAAGFDAKHRADSAADFGALAAAESLHDPFSSRAPCEAAALVVTDAELVSCTVRGSRVVVETQASVTFGIIATWRLTGIAEAGPR</sequence>
<keyword evidence="3" id="KW-1185">Reference proteome</keyword>
<dbReference type="NCBIfam" id="TIGR03816">
    <property type="entry name" value="tadE_like_DECH"/>
    <property type="match status" value="1"/>
</dbReference>